<dbReference type="RefSeq" id="WP_377794941.1">
    <property type="nucleotide sequence ID" value="NZ_JBHSLW010000001.1"/>
</dbReference>
<evidence type="ECO:0000313" key="2">
    <source>
        <dbReference type="Proteomes" id="UP001596053"/>
    </source>
</evidence>
<dbReference type="Proteomes" id="UP001596053">
    <property type="component" value="Unassembled WGS sequence"/>
</dbReference>
<proteinExistence type="predicted"/>
<name>A0ABW0ILB3_9HYPH</name>
<comment type="caution">
    <text evidence="1">The sequence shown here is derived from an EMBL/GenBank/DDBJ whole genome shotgun (WGS) entry which is preliminary data.</text>
</comment>
<gene>
    <name evidence="1" type="ORF">ACFPOB_00185</name>
</gene>
<keyword evidence="2" id="KW-1185">Reference proteome</keyword>
<organism evidence="1 2">
    <name type="scientific">Bosea eneae</name>
    <dbReference type="NCBI Taxonomy" id="151454"/>
    <lineage>
        <taxon>Bacteria</taxon>
        <taxon>Pseudomonadati</taxon>
        <taxon>Pseudomonadota</taxon>
        <taxon>Alphaproteobacteria</taxon>
        <taxon>Hyphomicrobiales</taxon>
        <taxon>Boseaceae</taxon>
        <taxon>Bosea</taxon>
    </lineage>
</organism>
<protein>
    <submittedName>
        <fullName evidence="1">Uncharacterized protein</fullName>
    </submittedName>
</protein>
<dbReference type="EMBL" id="JBHSLW010000001">
    <property type="protein sequence ID" value="MFC5417979.1"/>
    <property type="molecule type" value="Genomic_DNA"/>
</dbReference>
<evidence type="ECO:0000313" key="1">
    <source>
        <dbReference type="EMBL" id="MFC5417979.1"/>
    </source>
</evidence>
<accession>A0ABW0ILB3</accession>
<sequence length="393" mass="42707">MDNVENLIRDRLEHLGSQGEPFAIFDPALIDDAGQAEVRDLARVLSPEKFVVLAVPAAVLPALLPSLAHDHSQAFMQGRPLVIHPIGLEIRDENPSHRPVDTDRLKTAKTALAVHTFRIVSAQTALELARSVQQDRAAAVEAGKCARERVEDAVWRGGADPDGAGKMRRFDGLIDRGRRLAPTFFGVDKAGEVARAEEHRIAGRIEAFDPDAPGAEDITAMLEQDNFDRLRHLADHELRAKAHEGAMARWSASVREGKPIEGADGLDVANGIVRRQSAPDLMRVAIDGDLNPAEVHRNLETMREAFEVGRLIGRLSRGCSIELAVGQAKILILSLHIFASQLHETGKPETEADGCAWFLADAALACHDLGFWNATVARILDTGEAETVAPQAP</sequence>
<reference evidence="2" key="1">
    <citation type="journal article" date="2019" name="Int. J. Syst. Evol. Microbiol.">
        <title>The Global Catalogue of Microorganisms (GCM) 10K type strain sequencing project: providing services to taxonomists for standard genome sequencing and annotation.</title>
        <authorList>
            <consortium name="The Broad Institute Genomics Platform"/>
            <consortium name="The Broad Institute Genome Sequencing Center for Infectious Disease"/>
            <person name="Wu L."/>
            <person name="Ma J."/>
        </authorList>
    </citation>
    <scope>NUCLEOTIDE SEQUENCE [LARGE SCALE GENOMIC DNA]</scope>
    <source>
        <strain evidence="2">NCAIM B.01391</strain>
    </source>
</reference>